<keyword evidence="1" id="KW-1133">Transmembrane helix</keyword>
<sequence>MSQLPFHIERGRKVLRSPERKQGLADVTREMSRIKEFRLNDALLYSYMYDLRFALLTCLVIGFSIWWMAVPEPLLESPKALCSPNLEMLVNVARDTYVNKVCSTHSLPSPCECGEPLNNSASPYRRLDQISYPFSFQEEGDLGLTITQFGKLPKIGIGQSGNIFKNKRRLLACIAGIQNALARRRKNKVMALKHGDGSWVSDSEQLKTLVVEYYKCLYSADRDRAFAVAEVGEECSTSPPKTQGLPPNPGYLRGSFSSSMENAVSPKFAAWGELEFRKAFLILTPKYIPSITDTFLGAQIRKHIDGTLGSGNLREDVKLPTGADLNEWLAIIVLFIAAPFDMISCLESLHCIHVEECSYNAENPYVALVIIGGFSNQ</sequence>
<reference evidence="2" key="1">
    <citation type="submission" date="2020-03" db="EMBL/GenBank/DDBJ databases">
        <title>Castanea mollissima Vanexum genome sequencing.</title>
        <authorList>
            <person name="Staton M."/>
        </authorList>
    </citation>
    <scope>NUCLEOTIDE SEQUENCE</scope>
    <source>
        <tissue evidence="2">Leaf</tissue>
    </source>
</reference>
<dbReference type="InterPro" id="IPR036703">
    <property type="entry name" value="MOB_kinase_act_sf"/>
</dbReference>
<evidence type="ECO:0000313" key="3">
    <source>
        <dbReference type="Proteomes" id="UP000737018"/>
    </source>
</evidence>
<evidence type="ECO:0000313" key="2">
    <source>
        <dbReference type="EMBL" id="KAF3965442.1"/>
    </source>
</evidence>
<dbReference type="EMBL" id="JRKL02001188">
    <property type="protein sequence ID" value="KAF3965442.1"/>
    <property type="molecule type" value="Genomic_DNA"/>
</dbReference>
<feature type="transmembrane region" description="Helical" evidence="1">
    <location>
        <begin position="53"/>
        <end position="70"/>
    </location>
</feature>
<keyword evidence="1" id="KW-0812">Transmembrane</keyword>
<dbReference type="AlphaFoldDB" id="A0A8J4VQ25"/>
<name>A0A8J4VQ25_9ROSI</name>
<keyword evidence="3" id="KW-1185">Reference proteome</keyword>
<dbReference type="Gene3D" id="1.20.140.30">
    <property type="entry name" value="MOB kinase activator"/>
    <property type="match status" value="1"/>
</dbReference>
<evidence type="ECO:0000256" key="1">
    <source>
        <dbReference type="SAM" id="Phobius"/>
    </source>
</evidence>
<protein>
    <submittedName>
        <fullName evidence="2">Uncharacterized protein</fullName>
    </submittedName>
</protein>
<keyword evidence="1" id="KW-0472">Membrane</keyword>
<dbReference type="Proteomes" id="UP000737018">
    <property type="component" value="Unassembled WGS sequence"/>
</dbReference>
<dbReference type="SUPFAM" id="SSF101152">
    <property type="entry name" value="Mob1/phocein"/>
    <property type="match status" value="1"/>
</dbReference>
<comment type="caution">
    <text evidence="2">The sequence shown here is derived from an EMBL/GenBank/DDBJ whole genome shotgun (WGS) entry which is preliminary data.</text>
</comment>
<accession>A0A8J4VQ25</accession>
<dbReference type="OrthoDB" id="1732067at2759"/>
<gene>
    <name evidence="2" type="ORF">CMV_010366</name>
</gene>
<proteinExistence type="predicted"/>
<organism evidence="2 3">
    <name type="scientific">Castanea mollissima</name>
    <name type="common">Chinese chestnut</name>
    <dbReference type="NCBI Taxonomy" id="60419"/>
    <lineage>
        <taxon>Eukaryota</taxon>
        <taxon>Viridiplantae</taxon>
        <taxon>Streptophyta</taxon>
        <taxon>Embryophyta</taxon>
        <taxon>Tracheophyta</taxon>
        <taxon>Spermatophyta</taxon>
        <taxon>Magnoliopsida</taxon>
        <taxon>eudicotyledons</taxon>
        <taxon>Gunneridae</taxon>
        <taxon>Pentapetalae</taxon>
        <taxon>rosids</taxon>
        <taxon>fabids</taxon>
        <taxon>Fagales</taxon>
        <taxon>Fagaceae</taxon>
        <taxon>Castanea</taxon>
    </lineage>
</organism>